<evidence type="ECO:0000313" key="2">
    <source>
        <dbReference type="Proteomes" id="UP000054498"/>
    </source>
</evidence>
<sequence length="97" mass="9473">QEIGRDLGAVLEALASKADAAGVERALGQLRREADERAAVAEAELRGLAGAVGGKLDVATFLAASAARARALEARSAALAAGAAGLGGPSSSGDMDD</sequence>
<dbReference type="AlphaFoldDB" id="A0A0D2MDV9"/>
<dbReference type="RefSeq" id="XP_013892420.1">
    <property type="nucleotide sequence ID" value="XM_014036966.1"/>
</dbReference>
<dbReference type="Proteomes" id="UP000054498">
    <property type="component" value="Unassembled WGS sequence"/>
</dbReference>
<reference evidence="1 2" key="1">
    <citation type="journal article" date="2013" name="BMC Genomics">
        <title>Reconstruction of the lipid metabolism for the microalga Monoraphidium neglectum from its genome sequence reveals characteristics suitable for biofuel production.</title>
        <authorList>
            <person name="Bogen C."/>
            <person name="Al-Dilaimi A."/>
            <person name="Albersmeier A."/>
            <person name="Wichmann J."/>
            <person name="Grundmann M."/>
            <person name="Rupp O."/>
            <person name="Lauersen K.J."/>
            <person name="Blifernez-Klassen O."/>
            <person name="Kalinowski J."/>
            <person name="Goesmann A."/>
            <person name="Mussgnug J.H."/>
            <person name="Kruse O."/>
        </authorList>
    </citation>
    <scope>NUCLEOTIDE SEQUENCE [LARGE SCALE GENOMIC DNA]</scope>
    <source>
        <strain evidence="1 2">SAG 48.87</strain>
    </source>
</reference>
<feature type="non-terminal residue" evidence="1">
    <location>
        <position position="1"/>
    </location>
</feature>
<gene>
    <name evidence="1" type="ORF">MNEG_14564</name>
</gene>
<dbReference type="GeneID" id="25732139"/>
<dbReference type="KEGG" id="mng:MNEG_14564"/>
<evidence type="ECO:0000313" key="1">
    <source>
        <dbReference type="EMBL" id="KIY93400.1"/>
    </source>
</evidence>
<keyword evidence="2" id="KW-1185">Reference proteome</keyword>
<protein>
    <submittedName>
        <fullName evidence="1">Uncharacterized protein</fullName>
    </submittedName>
</protein>
<accession>A0A0D2MDV9</accession>
<proteinExistence type="predicted"/>
<name>A0A0D2MDV9_9CHLO</name>
<dbReference type="EMBL" id="KK104801">
    <property type="protein sequence ID" value="KIY93400.1"/>
    <property type="molecule type" value="Genomic_DNA"/>
</dbReference>
<organism evidence="1 2">
    <name type="scientific">Monoraphidium neglectum</name>
    <dbReference type="NCBI Taxonomy" id="145388"/>
    <lineage>
        <taxon>Eukaryota</taxon>
        <taxon>Viridiplantae</taxon>
        <taxon>Chlorophyta</taxon>
        <taxon>core chlorophytes</taxon>
        <taxon>Chlorophyceae</taxon>
        <taxon>CS clade</taxon>
        <taxon>Sphaeropleales</taxon>
        <taxon>Selenastraceae</taxon>
        <taxon>Monoraphidium</taxon>
    </lineage>
</organism>